<dbReference type="GO" id="GO:0008641">
    <property type="term" value="F:ubiquitin-like modifier activating enzyme activity"/>
    <property type="evidence" value="ECO:0007669"/>
    <property type="project" value="InterPro"/>
</dbReference>
<dbReference type="AlphaFoldDB" id="A2DTU3"/>
<dbReference type="SUPFAM" id="SSF69572">
    <property type="entry name" value="Activating enzymes of the ubiquitin-like proteins"/>
    <property type="match status" value="1"/>
</dbReference>
<keyword evidence="2" id="KW-1185">Reference proteome</keyword>
<dbReference type="Gene3D" id="3.40.50.720">
    <property type="entry name" value="NAD(P)-binding Rossmann-like Domain"/>
    <property type="match status" value="1"/>
</dbReference>
<dbReference type="InterPro" id="IPR035985">
    <property type="entry name" value="Ubiquitin-activating_enz"/>
</dbReference>
<dbReference type="VEuPathDB" id="TrichDB:TVAG_341340"/>
<reference evidence="1" key="2">
    <citation type="journal article" date="2007" name="Science">
        <title>Draft genome sequence of the sexually transmitted pathogen Trichomonas vaginalis.</title>
        <authorList>
            <person name="Carlton J.M."/>
            <person name="Hirt R.P."/>
            <person name="Silva J.C."/>
            <person name="Delcher A.L."/>
            <person name="Schatz M."/>
            <person name="Zhao Q."/>
            <person name="Wortman J.R."/>
            <person name="Bidwell S.L."/>
            <person name="Alsmark U.C.M."/>
            <person name="Besteiro S."/>
            <person name="Sicheritz-Ponten T."/>
            <person name="Noel C.J."/>
            <person name="Dacks J.B."/>
            <person name="Foster P.G."/>
            <person name="Simillion C."/>
            <person name="Van de Peer Y."/>
            <person name="Miranda-Saavedra D."/>
            <person name="Barton G.J."/>
            <person name="Westrop G.D."/>
            <person name="Mueller S."/>
            <person name="Dessi D."/>
            <person name="Fiori P.L."/>
            <person name="Ren Q."/>
            <person name="Paulsen I."/>
            <person name="Zhang H."/>
            <person name="Bastida-Corcuera F.D."/>
            <person name="Simoes-Barbosa A."/>
            <person name="Brown M.T."/>
            <person name="Hayes R.D."/>
            <person name="Mukherjee M."/>
            <person name="Okumura C.Y."/>
            <person name="Schneider R."/>
            <person name="Smith A.J."/>
            <person name="Vanacova S."/>
            <person name="Villalvazo M."/>
            <person name="Haas B.J."/>
            <person name="Pertea M."/>
            <person name="Feldblyum T.V."/>
            <person name="Utterback T.R."/>
            <person name="Shu C.L."/>
            <person name="Osoegawa K."/>
            <person name="de Jong P.J."/>
            <person name="Hrdy I."/>
            <person name="Horvathova L."/>
            <person name="Zubacova Z."/>
            <person name="Dolezal P."/>
            <person name="Malik S.B."/>
            <person name="Logsdon J.M. Jr."/>
            <person name="Henze K."/>
            <person name="Gupta A."/>
            <person name="Wang C.C."/>
            <person name="Dunne R.L."/>
            <person name="Upcroft J.A."/>
            <person name="Upcroft P."/>
            <person name="White O."/>
            <person name="Salzberg S.L."/>
            <person name="Tang P."/>
            <person name="Chiu C.-H."/>
            <person name="Lee Y.-S."/>
            <person name="Embley T.M."/>
            <person name="Coombs G.H."/>
            <person name="Mottram J.C."/>
            <person name="Tachezy J."/>
            <person name="Fraser-Liggett C.M."/>
            <person name="Johnson P.J."/>
        </authorList>
    </citation>
    <scope>NUCLEOTIDE SEQUENCE [LARGE SCALE GENOMIC DNA]</scope>
    <source>
        <strain evidence="1">G3</strain>
    </source>
</reference>
<evidence type="ECO:0000313" key="1">
    <source>
        <dbReference type="EMBL" id="EAY16240.1"/>
    </source>
</evidence>
<reference evidence="1" key="1">
    <citation type="submission" date="2006-10" db="EMBL/GenBank/DDBJ databases">
        <authorList>
            <person name="Amadeo P."/>
            <person name="Zhao Q."/>
            <person name="Wortman J."/>
            <person name="Fraser-Liggett C."/>
            <person name="Carlton J."/>
        </authorList>
    </citation>
    <scope>NUCLEOTIDE SEQUENCE</scope>
    <source>
        <strain evidence="1">G3</strain>
    </source>
</reference>
<dbReference type="STRING" id="5722.A2DTU3"/>
<dbReference type="KEGG" id="tva:4774248"/>
<dbReference type="eggNOG" id="KOG2014">
    <property type="taxonomic scope" value="Eukaryota"/>
</dbReference>
<name>A2DTU3_TRIV3</name>
<evidence type="ECO:0000313" key="2">
    <source>
        <dbReference type="Proteomes" id="UP000001542"/>
    </source>
</evidence>
<protein>
    <recommendedName>
        <fullName evidence="3">THIF-type NAD/FAD binding fold domain-containing protein</fullName>
    </recommendedName>
</protein>
<dbReference type="VEuPathDB" id="TrichDB:TVAGG3_1036750"/>
<gene>
    <name evidence="1" type="ORF">TVAG_341340</name>
</gene>
<dbReference type="SMR" id="A2DTU3"/>
<dbReference type="EMBL" id="DS113245">
    <property type="protein sequence ID" value="EAY16240.1"/>
    <property type="molecule type" value="Genomic_DNA"/>
</dbReference>
<dbReference type="InParanoid" id="A2DTU3"/>
<organism evidence="1 2">
    <name type="scientific">Trichomonas vaginalis (strain ATCC PRA-98 / G3)</name>
    <dbReference type="NCBI Taxonomy" id="412133"/>
    <lineage>
        <taxon>Eukaryota</taxon>
        <taxon>Metamonada</taxon>
        <taxon>Parabasalia</taxon>
        <taxon>Trichomonadida</taxon>
        <taxon>Trichomonadidae</taxon>
        <taxon>Trichomonas</taxon>
    </lineage>
</organism>
<dbReference type="RefSeq" id="XP_001328463.1">
    <property type="nucleotide sequence ID" value="XM_001328428.1"/>
</dbReference>
<dbReference type="OrthoDB" id="412647at2759"/>
<sequence length="188" mass="21224">MSTSDVNRYDRQIRAWGFETQRRLQASKIFVKGINWTSIECMKNLILAGVGKIVIFDESNKQNTDLQVLSTLNPNTQMEFTYQPEITNYDVICLFDSDEDTIEEAIKSDKVVIVCFGVAAYLVYQQRDFHFNTESEKTDNLGYTICGGLISQMIVDHLPPLTTPVALKLDYSPSNYSAKIVSVAEASN</sequence>
<evidence type="ECO:0008006" key="3">
    <source>
        <dbReference type="Google" id="ProtNLM"/>
    </source>
</evidence>
<proteinExistence type="predicted"/>
<accession>A2DTU3</accession>
<dbReference type="Proteomes" id="UP000001542">
    <property type="component" value="Unassembled WGS sequence"/>
</dbReference>